<evidence type="ECO:0000313" key="2">
    <source>
        <dbReference type="EMBL" id="MST32311.1"/>
    </source>
</evidence>
<sequence length="325" mass="34296">MPDQLVTGGDILTMAGGPSPEAIAVRGGRIAAVGSRDHCAGVLGARYDTVELGGATLLPGFVDAHCHPLMLGQSQTWVDCTPERAPSIDDIVGALGHRAGLRPGAPVRGFGYHQGRLSDGRHPDRHDLDRVTVEQPVMLMHASGHGIVVNSHLLDAIGVDDAMPDPPGGVIHRDAAGHATGLLWDAATDLITGEGGVKITNHGPNFHLPEPMADLLEALDLAQELFLAKGVTSVCDAQVSQREMTVWLAARDAGRLRVRAGMLVLSSLLDEVLRLGLHSTLGDDQLAFLGIKCYSDGSLTSYNAAIDAGYAFDPCHHGHEYHAPE</sequence>
<organism evidence="2 3">
    <name type="scientific">Acidiferrimicrobium australe</name>
    <dbReference type="NCBI Taxonomy" id="2664430"/>
    <lineage>
        <taxon>Bacteria</taxon>
        <taxon>Bacillati</taxon>
        <taxon>Actinomycetota</taxon>
        <taxon>Acidimicrobiia</taxon>
        <taxon>Acidimicrobiales</taxon>
        <taxon>Acidimicrobiaceae</taxon>
        <taxon>Acidiferrimicrobium</taxon>
    </lineage>
</organism>
<evidence type="ECO:0000259" key="1">
    <source>
        <dbReference type="Pfam" id="PF07969"/>
    </source>
</evidence>
<dbReference type="Gene3D" id="3.10.310.70">
    <property type="match status" value="1"/>
</dbReference>
<dbReference type="Proteomes" id="UP000437736">
    <property type="component" value="Unassembled WGS sequence"/>
</dbReference>
<dbReference type="SUPFAM" id="SSF51338">
    <property type="entry name" value="Composite domain of metallo-dependent hydrolases"/>
    <property type="match status" value="1"/>
</dbReference>
<gene>
    <name evidence="2" type="ORF">GHK86_06185</name>
</gene>
<dbReference type="Pfam" id="PF07969">
    <property type="entry name" value="Amidohydro_3"/>
    <property type="match status" value="1"/>
</dbReference>
<proteinExistence type="predicted"/>
<dbReference type="InterPro" id="IPR032466">
    <property type="entry name" value="Metal_Hydrolase"/>
</dbReference>
<dbReference type="InterPro" id="IPR013108">
    <property type="entry name" value="Amidohydro_3"/>
</dbReference>
<dbReference type="Gene3D" id="3.20.20.140">
    <property type="entry name" value="Metal-dependent hydrolases"/>
    <property type="match status" value="1"/>
</dbReference>
<dbReference type="EMBL" id="WJHE01000268">
    <property type="protein sequence ID" value="MST32311.1"/>
    <property type="molecule type" value="Genomic_DNA"/>
</dbReference>
<protein>
    <submittedName>
        <fullName evidence="2">Amidohydrolase family protein</fullName>
    </submittedName>
</protein>
<dbReference type="PANTHER" id="PTHR22642:SF2">
    <property type="entry name" value="PROTEIN LONG AFTER FAR-RED 3"/>
    <property type="match status" value="1"/>
</dbReference>
<name>A0ABW9QRP1_9ACTN</name>
<keyword evidence="3" id="KW-1185">Reference proteome</keyword>
<dbReference type="PANTHER" id="PTHR22642">
    <property type="entry name" value="IMIDAZOLONEPROPIONASE"/>
    <property type="match status" value="1"/>
</dbReference>
<evidence type="ECO:0000313" key="3">
    <source>
        <dbReference type="Proteomes" id="UP000437736"/>
    </source>
</evidence>
<accession>A0ABW9QRP1</accession>
<dbReference type="InterPro" id="IPR011059">
    <property type="entry name" value="Metal-dep_hydrolase_composite"/>
</dbReference>
<comment type="caution">
    <text evidence="2">The sequence shown here is derived from an EMBL/GenBank/DDBJ whole genome shotgun (WGS) entry which is preliminary data.</text>
</comment>
<reference evidence="2 3" key="1">
    <citation type="submission" date="2019-11" db="EMBL/GenBank/DDBJ databases">
        <title>Acidiferrimicrobium australis gen. nov., sp. nov., an acidophilic and obligately heterotrophic, member of the Actinobacteria that catalyses dissimilatory oxido- reduction of iron isolated from metal-rich acidic water in Chile.</title>
        <authorList>
            <person name="Gonzalez D."/>
            <person name="Huber K."/>
            <person name="Hedrich S."/>
            <person name="Rojas-Villalobos C."/>
            <person name="Quatrini R."/>
            <person name="Dinamarca M.A."/>
            <person name="Schwarz A."/>
            <person name="Canales C."/>
            <person name="Nancucheo I."/>
        </authorList>
    </citation>
    <scope>NUCLEOTIDE SEQUENCE [LARGE SCALE GENOMIC DNA]</scope>
    <source>
        <strain evidence="2 3">USS-CCA1</strain>
    </source>
</reference>
<feature type="domain" description="Amidohydrolase 3" evidence="1">
    <location>
        <begin position="49"/>
        <end position="311"/>
    </location>
</feature>
<dbReference type="Gene3D" id="2.30.40.10">
    <property type="entry name" value="Urease, subunit C, domain 1"/>
    <property type="match status" value="1"/>
</dbReference>
<dbReference type="SUPFAM" id="SSF51556">
    <property type="entry name" value="Metallo-dependent hydrolases"/>
    <property type="match status" value="1"/>
</dbReference>
<feature type="non-terminal residue" evidence="2">
    <location>
        <position position="325"/>
    </location>
</feature>